<proteinExistence type="predicted"/>
<gene>
    <name evidence="1" type="ORF">CBB_466</name>
</gene>
<reference evidence="2" key="1">
    <citation type="submission" date="2016-01" db="EMBL/GenBank/DDBJ databases">
        <title>Isolation and Characterization of Enterobacteria phage CBB.</title>
        <authorList>
            <person name="Buttimer C.T.H."/>
            <person name="Hendrix H."/>
            <person name="Alexandre H."/>
            <person name="O'Mahony J."/>
            <person name="Lavigne R."/>
            <person name="Coffey A."/>
        </authorList>
    </citation>
    <scope>NUCLEOTIDE SEQUENCE [LARGE SCALE GENOMIC DNA]</scope>
</reference>
<accession>A0A1L2CVJ6</accession>
<keyword evidence="2" id="KW-1185">Reference proteome</keyword>
<evidence type="ECO:0000313" key="2">
    <source>
        <dbReference type="Proteomes" id="UP000223891"/>
    </source>
</evidence>
<dbReference type="Proteomes" id="UP000223891">
    <property type="component" value="Segment"/>
</dbReference>
<organism evidence="1 2">
    <name type="scientific">Pectobacterium phage vB_PcaM_CBB</name>
    <dbReference type="NCBI Taxonomy" id="2772511"/>
    <lineage>
        <taxon>Viruses</taxon>
        <taxon>Duplodnaviria</taxon>
        <taxon>Heunggongvirae</taxon>
        <taxon>Uroviricota</taxon>
        <taxon>Caudoviricetes</taxon>
        <taxon>Mimasvirus</taxon>
        <taxon>Mimasvirus CBB</taxon>
    </lineage>
</organism>
<sequence length="87" mass="10184">MNKKAKQRIMNKLIEAEPSLSTDYKRQNRFKKIILMSSRCTGDKMNEERILNMLLRHIENAKQFHAAIAKSAVREEQYYGLLCGKPN</sequence>
<dbReference type="EMBL" id="KU574722">
    <property type="protein sequence ID" value="AMM44029.1"/>
    <property type="molecule type" value="Genomic_DNA"/>
</dbReference>
<name>A0A1L2CVJ6_9CAUD</name>
<protein>
    <submittedName>
        <fullName evidence="1">Uncharacterized protein</fullName>
    </submittedName>
</protein>
<evidence type="ECO:0000313" key="1">
    <source>
        <dbReference type="EMBL" id="AMM44029.1"/>
    </source>
</evidence>